<dbReference type="RefSeq" id="XP_008871681.1">
    <property type="nucleotide sequence ID" value="XM_008873459.1"/>
</dbReference>
<protein>
    <submittedName>
        <fullName evidence="2">Uncharacterized protein</fullName>
    </submittedName>
</protein>
<name>A0A024U0J5_9STRA</name>
<organism evidence="2">
    <name type="scientific">Aphanomyces invadans</name>
    <dbReference type="NCBI Taxonomy" id="157072"/>
    <lineage>
        <taxon>Eukaryota</taxon>
        <taxon>Sar</taxon>
        <taxon>Stramenopiles</taxon>
        <taxon>Oomycota</taxon>
        <taxon>Saprolegniomycetes</taxon>
        <taxon>Saprolegniales</taxon>
        <taxon>Verrucalvaceae</taxon>
        <taxon>Aphanomyces</taxon>
    </lineage>
</organism>
<gene>
    <name evidence="2" type="ORF">H310_07936</name>
</gene>
<proteinExistence type="predicted"/>
<feature type="coiled-coil region" evidence="1">
    <location>
        <begin position="19"/>
        <end position="46"/>
    </location>
</feature>
<dbReference type="OrthoDB" id="74134at2759"/>
<keyword evidence="1" id="KW-0175">Coiled coil</keyword>
<accession>A0A024U0J5</accession>
<evidence type="ECO:0000256" key="1">
    <source>
        <dbReference type="SAM" id="Coils"/>
    </source>
</evidence>
<dbReference type="VEuPathDB" id="FungiDB:H310_07936"/>
<reference evidence="2" key="1">
    <citation type="submission" date="2013-12" db="EMBL/GenBank/DDBJ databases">
        <title>The Genome Sequence of Aphanomyces invadans NJM9701.</title>
        <authorList>
            <consortium name="The Broad Institute Genomics Platform"/>
            <person name="Russ C."/>
            <person name="Tyler B."/>
            <person name="van West P."/>
            <person name="Dieguez-Uribeondo J."/>
            <person name="Young S.K."/>
            <person name="Zeng Q."/>
            <person name="Gargeya S."/>
            <person name="Fitzgerald M."/>
            <person name="Abouelleil A."/>
            <person name="Alvarado L."/>
            <person name="Chapman S.B."/>
            <person name="Gainer-Dewar J."/>
            <person name="Goldberg J."/>
            <person name="Griggs A."/>
            <person name="Gujja S."/>
            <person name="Hansen M."/>
            <person name="Howarth C."/>
            <person name="Imamovic A."/>
            <person name="Ireland A."/>
            <person name="Larimer J."/>
            <person name="McCowan C."/>
            <person name="Murphy C."/>
            <person name="Pearson M."/>
            <person name="Poon T.W."/>
            <person name="Priest M."/>
            <person name="Roberts A."/>
            <person name="Saif S."/>
            <person name="Shea T."/>
            <person name="Sykes S."/>
            <person name="Wortman J."/>
            <person name="Nusbaum C."/>
            <person name="Birren B."/>
        </authorList>
    </citation>
    <scope>NUCLEOTIDE SEQUENCE [LARGE SCALE GENOMIC DNA]</scope>
    <source>
        <strain evidence="2">NJM9701</strain>
    </source>
</reference>
<dbReference type="EMBL" id="KI913966">
    <property type="protein sequence ID" value="ETV99905.1"/>
    <property type="molecule type" value="Genomic_DNA"/>
</dbReference>
<dbReference type="GeneID" id="20084986"/>
<dbReference type="AlphaFoldDB" id="A0A024U0J5"/>
<sequence length="84" mass="9319">MDEAEIESLEVMAGFLSGLHETNSLLNSLNKQVLALSQELATAERNLSALSIPFRSTMYEIAMREEKSVRPAFTTNSPRFPVTS</sequence>
<evidence type="ECO:0000313" key="2">
    <source>
        <dbReference type="EMBL" id="ETV99905.1"/>
    </source>
</evidence>